<feature type="DNA-binding region" description="OmpR/PhoB-type" evidence="2">
    <location>
        <begin position="1"/>
        <end position="79"/>
    </location>
</feature>
<sequence length="79" mass="8459">MDDDGLVVSVLGSVRLRFGGVEVVVARPLERALLVRLALARGAVVVDERLAADLWGAGEVQRVAERLRVVVSRLRAALG</sequence>
<dbReference type="InterPro" id="IPR001867">
    <property type="entry name" value="OmpR/PhoB-type_DNA-bd"/>
</dbReference>
<evidence type="ECO:0000256" key="2">
    <source>
        <dbReference type="PROSITE-ProRule" id="PRU01091"/>
    </source>
</evidence>
<dbReference type="EMBL" id="SMKA01000287">
    <property type="protein sequence ID" value="TDC17047.1"/>
    <property type="molecule type" value="Genomic_DNA"/>
</dbReference>
<comment type="caution">
    <text evidence="4">The sequence shown here is derived from an EMBL/GenBank/DDBJ whole genome shotgun (WGS) entry which is preliminary data.</text>
</comment>
<keyword evidence="1 2" id="KW-0238">DNA-binding</keyword>
<dbReference type="AlphaFoldDB" id="A0A4R4P886"/>
<keyword evidence="5" id="KW-1185">Reference proteome</keyword>
<dbReference type="Gene3D" id="1.10.10.10">
    <property type="entry name" value="Winged helix-like DNA-binding domain superfamily/Winged helix DNA-binding domain"/>
    <property type="match status" value="1"/>
</dbReference>
<proteinExistence type="predicted"/>
<feature type="non-terminal residue" evidence="4">
    <location>
        <position position="79"/>
    </location>
</feature>
<dbReference type="GO" id="GO:0006355">
    <property type="term" value="P:regulation of DNA-templated transcription"/>
    <property type="evidence" value="ECO:0007669"/>
    <property type="project" value="InterPro"/>
</dbReference>
<protein>
    <recommendedName>
        <fullName evidence="3">OmpR/PhoB-type domain-containing protein</fullName>
    </recommendedName>
</protein>
<evidence type="ECO:0000313" key="4">
    <source>
        <dbReference type="EMBL" id="TDC17047.1"/>
    </source>
</evidence>
<dbReference type="InterPro" id="IPR016032">
    <property type="entry name" value="Sig_transdc_resp-reg_C-effctor"/>
</dbReference>
<dbReference type="SUPFAM" id="SSF46894">
    <property type="entry name" value="C-terminal effector domain of the bipartite response regulators"/>
    <property type="match status" value="1"/>
</dbReference>
<evidence type="ECO:0000259" key="3">
    <source>
        <dbReference type="PROSITE" id="PS51755"/>
    </source>
</evidence>
<dbReference type="InterPro" id="IPR036388">
    <property type="entry name" value="WH-like_DNA-bd_sf"/>
</dbReference>
<evidence type="ECO:0000313" key="5">
    <source>
        <dbReference type="Proteomes" id="UP000295075"/>
    </source>
</evidence>
<feature type="domain" description="OmpR/PhoB-type" evidence="3">
    <location>
        <begin position="1"/>
        <end position="79"/>
    </location>
</feature>
<dbReference type="GO" id="GO:0003677">
    <property type="term" value="F:DNA binding"/>
    <property type="evidence" value="ECO:0007669"/>
    <property type="project" value="UniProtKB-UniRule"/>
</dbReference>
<dbReference type="RefSeq" id="WP_202875385.1">
    <property type="nucleotide sequence ID" value="NZ_SMKA01000287.1"/>
</dbReference>
<evidence type="ECO:0000256" key="1">
    <source>
        <dbReference type="ARBA" id="ARBA00023125"/>
    </source>
</evidence>
<organism evidence="4 5">
    <name type="scientific">Kribbella albertanoniae</name>
    <dbReference type="NCBI Taxonomy" id="1266829"/>
    <lineage>
        <taxon>Bacteria</taxon>
        <taxon>Bacillati</taxon>
        <taxon>Actinomycetota</taxon>
        <taxon>Actinomycetes</taxon>
        <taxon>Propionibacteriales</taxon>
        <taxon>Kribbellaceae</taxon>
        <taxon>Kribbella</taxon>
    </lineage>
</organism>
<accession>A0A4R4P886</accession>
<dbReference type="Pfam" id="PF00486">
    <property type="entry name" value="Trans_reg_C"/>
    <property type="match status" value="1"/>
</dbReference>
<dbReference type="Proteomes" id="UP000295075">
    <property type="component" value="Unassembled WGS sequence"/>
</dbReference>
<dbReference type="GO" id="GO:0000160">
    <property type="term" value="P:phosphorelay signal transduction system"/>
    <property type="evidence" value="ECO:0007669"/>
    <property type="project" value="InterPro"/>
</dbReference>
<reference evidence="4 5" key="1">
    <citation type="submission" date="2019-03" db="EMBL/GenBank/DDBJ databases">
        <title>Draft genome sequences of novel Actinobacteria.</title>
        <authorList>
            <person name="Sahin N."/>
            <person name="Ay H."/>
            <person name="Saygin H."/>
        </authorList>
    </citation>
    <scope>NUCLEOTIDE SEQUENCE [LARGE SCALE GENOMIC DNA]</scope>
    <source>
        <strain evidence="4 5">JCM 30547</strain>
    </source>
</reference>
<dbReference type="PROSITE" id="PS51755">
    <property type="entry name" value="OMPR_PHOB"/>
    <property type="match status" value="1"/>
</dbReference>
<gene>
    <name evidence="4" type="ORF">E1261_37815</name>
</gene>
<name>A0A4R4P886_9ACTN</name>